<dbReference type="InterPro" id="IPR025699">
    <property type="entry name" value="ABC2_memb-like"/>
</dbReference>
<evidence type="ECO:0000313" key="3">
    <source>
        <dbReference type="Proteomes" id="UP001148125"/>
    </source>
</evidence>
<gene>
    <name evidence="2" type="ORF">N7Z68_19025</name>
</gene>
<protein>
    <submittedName>
        <fullName evidence="2">ABC-2 transporter permease</fullName>
    </submittedName>
</protein>
<dbReference type="RefSeq" id="WP_275120061.1">
    <property type="nucleotide sequence ID" value="NZ_JAOTPO010000016.1"/>
</dbReference>
<sequence>MWKNLYNQTGVLARLIIKRDRVRLPVWLLSISLMNVIIASSYTGLYQTEQERQAIAETMKNPAMIAMVGPGYGFDNYTSGAMFAHQMLLFTAIVVAIMSILLVTRHTRADEEEGRIELIRSLPVGKLSNITSSVLVMVGANVLLALITGLGLYALQIESMDLQGSLLYGAAIGATGIFFTSVTGLFAQLSENSRGTIGLSFAVLGGAYLVRAVGDVSNETLSWFSPLGWVVGTQAYVTNYWWPVILTIGAAIALLVITFYLNTIRDLGAGFLQSRPGKKHASRFLQSPFGLAVRLQRTGIVAWAIGMFILGASYGSVLGDLEYFFDSNEMMAEFLAPVEGFSLVEQFLPMLMLVISIICTVPALLFVLKLKSEEKKNMTEHLLARAVSRTKLMGSYLMVSIIFGAVVFVLAIVGLWSAAVSVMEEAILFTSIVKAGMVYFPAMFLLIGLAVFLIGSFPKLTSLTWLYLGYSFFVVYLGGLLQLPTWMEKISPFAHVPQFPVEEVTVLPIISLIGIAGVLVVIGFMGYNKRDIEG</sequence>
<feature type="transmembrane region" description="Helical" evidence="1">
    <location>
        <begin position="24"/>
        <end position="42"/>
    </location>
</feature>
<proteinExistence type="predicted"/>
<feature type="transmembrane region" description="Helical" evidence="1">
    <location>
        <begin position="300"/>
        <end position="319"/>
    </location>
</feature>
<feature type="transmembrane region" description="Helical" evidence="1">
    <location>
        <begin position="196"/>
        <end position="214"/>
    </location>
</feature>
<keyword evidence="1" id="KW-0812">Transmembrane</keyword>
<keyword evidence="3" id="KW-1185">Reference proteome</keyword>
<feature type="transmembrane region" description="Helical" evidence="1">
    <location>
        <begin position="464"/>
        <end position="486"/>
    </location>
</feature>
<feature type="transmembrane region" description="Helical" evidence="1">
    <location>
        <begin position="240"/>
        <end position="261"/>
    </location>
</feature>
<feature type="transmembrane region" description="Helical" evidence="1">
    <location>
        <begin position="347"/>
        <end position="368"/>
    </location>
</feature>
<feature type="transmembrane region" description="Helical" evidence="1">
    <location>
        <begin position="83"/>
        <end position="103"/>
    </location>
</feature>
<keyword evidence="1" id="KW-1133">Transmembrane helix</keyword>
<dbReference type="Pfam" id="PF13346">
    <property type="entry name" value="ABC2_membrane_5"/>
    <property type="match status" value="1"/>
</dbReference>
<feature type="transmembrane region" description="Helical" evidence="1">
    <location>
        <begin position="167"/>
        <end position="189"/>
    </location>
</feature>
<evidence type="ECO:0000313" key="2">
    <source>
        <dbReference type="EMBL" id="MDE5415459.1"/>
    </source>
</evidence>
<name>A0ABT5VJ26_9BACI</name>
<accession>A0ABT5VJ26</accession>
<feature type="transmembrane region" description="Helical" evidence="1">
    <location>
        <begin position="438"/>
        <end position="457"/>
    </location>
</feature>
<evidence type="ECO:0000256" key="1">
    <source>
        <dbReference type="SAM" id="Phobius"/>
    </source>
</evidence>
<organism evidence="2 3">
    <name type="scientific">Alkalihalobacterium chitinilyticum</name>
    <dbReference type="NCBI Taxonomy" id="2980103"/>
    <lineage>
        <taxon>Bacteria</taxon>
        <taxon>Bacillati</taxon>
        <taxon>Bacillota</taxon>
        <taxon>Bacilli</taxon>
        <taxon>Bacillales</taxon>
        <taxon>Bacillaceae</taxon>
        <taxon>Alkalihalobacterium</taxon>
    </lineage>
</organism>
<feature type="transmembrane region" description="Helical" evidence="1">
    <location>
        <begin position="134"/>
        <end position="155"/>
    </location>
</feature>
<keyword evidence="1" id="KW-0472">Membrane</keyword>
<dbReference type="EMBL" id="JAOTPO010000016">
    <property type="protein sequence ID" value="MDE5415459.1"/>
    <property type="molecule type" value="Genomic_DNA"/>
</dbReference>
<reference evidence="2" key="1">
    <citation type="submission" date="2024-05" db="EMBL/GenBank/DDBJ databases">
        <title>Alkalihalobacillus sp. strain MEB203 novel alkaliphilic bacterium from Lonar Lake, India.</title>
        <authorList>
            <person name="Joshi A."/>
            <person name="Thite S."/>
            <person name="Mengade P."/>
        </authorList>
    </citation>
    <scope>NUCLEOTIDE SEQUENCE</scope>
    <source>
        <strain evidence="2">MEB 203</strain>
    </source>
</reference>
<comment type="caution">
    <text evidence="2">The sequence shown here is derived from an EMBL/GenBank/DDBJ whole genome shotgun (WGS) entry which is preliminary data.</text>
</comment>
<feature type="transmembrane region" description="Helical" evidence="1">
    <location>
        <begin position="506"/>
        <end position="527"/>
    </location>
</feature>
<feature type="transmembrane region" description="Helical" evidence="1">
    <location>
        <begin position="395"/>
        <end position="418"/>
    </location>
</feature>
<dbReference type="Proteomes" id="UP001148125">
    <property type="component" value="Unassembled WGS sequence"/>
</dbReference>